<comment type="caution">
    <text evidence="2">The sequence shown here is derived from an EMBL/GenBank/DDBJ whole genome shotgun (WGS) entry which is preliminary data.</text>
</comment>
<feature type="region of interest" description="Disordered" evidence="1">
    <location>
        <begin position="64"/>
        <end position="83"/>
    </location>
</feature>
<feature type="non-terminal residue" evidence="2">
    <location>
        <position position="1"/>
    </location>
</feature>
<reference evidence="2" key="1">
    <citation type="journal article" date="2019" name="Sci. Rep.">
        <title>Draft genome of Tanacetum cinerariifolium, the natural source of mosquito coil.</title>
        <authorList>
            <person name="Yamashiro T."/>
            <person name="Shiraishi A."/>
            <person name="Satake H."/>
            <person name="Nakayama K."/>
        </authorList>
    </citation>
    <scope>NUCLEOTIDE SEQUENCE</scope>
</reference>
<protein>
    <submittedName>
        <fullName evidence="2">Uncharacterized protein</fullName>
    </submittedName>
</protein>
<name>A0A699X1D4_TANCI</name>
<dbReference type="AlphaFoldDB" id="A0A699X1D4"/>
<evidence type="ECO:0000256" key="1">
    <source>
        <dbReference type="SAM" id="MobiDB-lite"/>
    </source>
</evidence>
<evidence type="ECO:0000313" key="2">
    <source>
        <dbReference type="EMBL" id="GFD51698.1"/>
    </source>
</evidence>
<feature type="compositionally biased region" description="Polar residues" evidence="1">
    <location>
        <begin position="64"/>
        <end position="73"/>
    </location>
</feature>
<sequence>FVWVLMEARKESLTNLASKIRNIDGKVVGNDGQLRQAIRNVNKSMPGTFVTPVFGDVSTTLPSTSVGRTNMDSTPPVDTVPGNMAAKNQSFASMFKKPSVSKAA</sequence>
<proteinExistence type="predicted"/>
<dbReference type="EMBL" id="BKCJ011773206">
    <property type="protein sequence ID" value="GFD51698.1"/>
    <property type="molecule type" value="Genomic_DNA"/>
</dbReference>
<accession>A0A699X1D4</accession>
<feature type="non-terminal residue" evidence="2">
    <location>
        <position position="104"/>
    </location>
</feature>
<organism evidence="2">
    <name type="scientific">Tanacetum cinerariifolium</name>
    <name type="common">Dalmatian daisy</name>
    <name type="synonym">Chrysanthemum cinerariifolium</name>
    <dbReference type="NCBI Taxonomy" id="118510"/>
    <lineage>
        <taxon>Eukaryota</taxon>
        <taxon>Viridiplantae</taxon>
        <taxon>Streptophyta</taxon>
        <taxon>Embryophyta</taxon>
        <taxon>Tracheophyta</taxon>
        <taxon>Spermatophyta</taxon>
        <taxon>Magnoliopsida</taxon>
        <taxon>eudicotyledons</taxon>
        <taxon>Gunneridae</taxon>
        <taxon>Pentapetalae</taxon>
        <taxon>asterids</taxon>
        <taxon>campanulids</taxon>
        <taxon>Asterales</taxon>
        <taxon>Asteraceae</taxon>
        <taxon>Asteroideae</taxon>
        <taxon>Anthemideae</taxon>
        <taxon>Anthemidinae</taxon>
        <taxon>Tanacetum</taxon>
    </lineage>
</organism>
<gene>
    <name evidence="2" type="ORF">Tci_923667</name>
</gene>